<dbReference type="GO" id="GO:0005634">
    <property type="term" value="C:nucleus"/>
    <property type="evidence" value="ECO:0007669"/>
    <property type="project" value="TreeGrafter"/>
</dbReference>
<dbReference type="Proteomes" id="UP001145021">
    <property type="component" value="Unassembled WGS sequence"/>
</dbReference>
<name>A0A9W7XH86_9FUNG</name>
<dbReference type="EMBL" id="JANBOH010000160">
    <property type="protein sequence ID" value="KAJ1644515.1"/>
    <property type="molecule type" value="Genomic_DNA"/>
</dbReference>
<dbReference type="AlphaFoldDB" id="A0A9W7XH86"/>
<evidence type="ECO:0008006" key="4">
    <source>
        <dbReference type="Google" id="ProtNLM"/>
    </source>
</evidence>
<evidence type="ECO:0000256" key="1">
    <source>
        <dbReference type="SAM" id="MobiDB-lite"/>
    </source>
</evidence>
<organism evidence="2 3">
    <name type="scientific">Coemansia asiatica</name>
    <dbReference type="NCBI Taxonomy" id="1052880"/>
    <lineage>
        <taxon>Eukaryota</taxon>
        <taxon>Fungi</taxon>
        <taxon>Fungi incertae sedis</taxon>
        <taxon>Zoopagomycota</taxon>
        <taxon>Kickxellomycotina</taxon>
        <taxon>Kickxellomycetes</taxon>
        <taxon>Kickxellales</taxon>
        <taxon>Kickxellaceae</taxon>
        <taxon>Coemansia</taxon>
    </lineage>
</organism>
<dbReference type="GO" id="GO:0016887">
    <property type="term" value="F:ATP hydrolysis activity"/>
    <property type="evidence" value="ECO:0007669"/>
    <property type="project" value="TreeGrafter"/>
</dbReference>
<dbReference type="PANTHER" id="PTHR31285">
    <property type="entry name" value="NICOTINAMIDE MONONUCLEOTIDE ADENYLYLTRANSFERASE"/>
    <property type="match status" value="1"/>
</dbReference>
<proteinExistence type="predicted"/>
<protein>
    <recommendedName>
        <fullName evidence="4">Nicotinamide-nucleotide adenylyltransferase</fullName>
    </recommendedName>
</protein>
<dbReference type="PANTHER" id="PTHR31285:SF0">
    <property type="entry name" value="NICOTINAMIDE MONONUCLEOTIDE ADENYLYLTRANSFERASE"/>
    <property type="match status" value="1"/>
</dbReference>
<evidence type="ECO:0000313" key="2">
    <source>
        <dbReference type="EMBL" id="KAJ1644515.1"/>
    </source>
</evidence>
<feature type="compositionally biased region" description="Basic and acidic residues" evidence="1">
    <location>
        <begin position="1"/>
        <end position="12"/>
    </location>
</feature>
<dbReference type="GO" id="GO:0005737">
    <property type="term" value="C:cytoplasm"/>
    <property type="evidence" value="ECO:0007669"/>
    <property type="project" value="TreeGrafter"/>
</dbReference>
<keyword evidence="3" id="KW-1185">Reference proteome</keyword>
<dbReference type="Gene3D" id="3.40.50.620">
    <property type="entry name" value="HUPs"/>
    <property type="match status" value="1"/>
</dbReference>
<accession>A0A9W7XH86</accession>
<feature type="compositionally biased region" description="Polar residues" evidence="1">
    <location>
        <begin position="15"/>
        <end position="32"/>
    </location>
</feature>
<dbReference type="InterPro" id="IPR014729">
    <property type="entry name" value="Rossmann-like_a/b/a_fold"/>
</dbReference>
<evidence type="ECO:0000313" key="3">
    <source>
        <dbReference type="Proteomes" id="UP001145021"/>
    </source>
</evidence>
<reference evidence="2" key="1">
    <citation type="submission" date="2022-07" db="EMBL/GenBank/DDBJ databases">
        <title>Phylogenomic reconstructions and comparative analyses of Kickxellomycotina fungi.</title>
        <authorList>
            <person name="Reynolds N.K."/>
            <person name="Stajich J.E."/>
            <person name="Barry K."/>
            <person name="Grigoriev I.V."/>
            <person name="Crous P."/>
            <person name="Smith M.E."/>
        </authorList>
    </citation>
    <scope>NUCLEOTIDE SEQUENCE</scope>
    <source>
        <strain evidence="2">NBRC 105413</strain>
    </source>
</reference>
<feature type="compositionally biased region" description="Polar residues" evidence="1">
    <location>
        <begin position="76"/>
        <end position="86"/>
    </location>
</feature>
<feature type="region of interest" description="Disordered" evidence="1">
    <location>
        <begin position="76"/>
        <end position="118"/>
    </location>
</feature>
<comment type="caution">
    <text evidence="2">The sequence shown here is derived from an EMBL/GenBank/DDBJ whole genome shotgun (WGS) entry which is preliminary data.</text>
</comment>
<feature type="region of interest" description="Disordered" evidence="1">
    <location>
        <begin position="1"/>
        <end position="32"/>
    </location>
</feature>
<gene>
    <name evidence="2" type="ORF">LPJ64_003823</name>
</gene>
<dbReference type="SUPFAM" id="SSF52374">
    <property type="entry name" value="Nucleotidylyl transferase"/>
    <property type="match status" value="1"/>
</dbReference>
<dbReference type="GO" id="GO:0000309">
    <property type="term" value="F:nicotinamide-nucleotide adenylyltransferase activity"/>
    <property type="evidence" value="ECO:0007669"/>
    <property type="project" value="TreeGrafter"/>
</dbReference>
<sequence>MAAVAERQESRNKVRANSSTESMTKEQQQSEIDLMSTMQCDTPMYDDFVADFLQKLAHKDQQPTVRISRKFCSSWPISQRPDQSQRTETNSETEKEAETNTETEIDTVTDSSDGAMQRPAKEIKEIRVGVMDSSFNPPHYCHGAYLECLAIMELAPTTATGHEEARVLDIDAYLMLLSSTNVDKRLSGASLEQRMRMVDMLATTVAQDTSADTWHLWKSREQFDRSNLHNMAIGMVNSPRFVDKCVAVADVVRREWLRSAGLDTDADSGIDAPRVLSYFAMGWDTLIRFFDRKYYAHYHSEIRSFFDNGGRIAYSRRSGFPDADVEAFFAREDIAEYLQYIFELTLPKRVKHISSTEVRLAVRDSTQSVRDIPPRILEFVNNSQLYRDPSKEPTAQLRL</sequence>